<dbReference type="Pfam" id="PF13622">
    <property type="entry name" value="4HBT_3"/>
    <property type="match status" value="1"/>
</dbReference>
<keyword evidence="6" id="KW-1185">Reference proteome</keyword>
<sequence length="368" mass="42039">MRPVRGESALRMQRFIAATAVVAAKRLTTDYAISLRRLCTSKSEAIPRQQASTSMENFEERAKKFFIFEQIEPDVFRTSNLSTIRQGSTKAAYGGLIFAQALATAESTVQEKFKPHAMHSFFILNVDTSIPVQYHVRRVRDGRSFCTRTVEAVQEGRIAFTLQVSFHVIEPDAAVHQDTMPVVPSWKESKCMSDTIPWLKEEIAAGRLKVNPAVHRRIHFYESRANQKNGDLFQLRPTDIDRHIGIGKRSTSRTFYTWFRSVGDLGDCEKLHRYLVAYNTDVTMAGSAFRPHYHNDFDPSMIFSLDHNVWMHQHMMRADQWLLFENTSTVAGRGRAFTTGKLWSEDGTLILSCAQEILLRSRGIVSRI</sequence>
<comment type="similarity">
    <text evidence="1">Belongs to the C/M/P thioester hydrolase family.</text>
</comment>
<evidence type="ECO:0000313" key="6">
    <source>
        <dbReference type="Proteomes" id="UP001303046"/>
    </source>
</evidence>
<organism evidence="5 6">
    <name type="scientific">Necator americanus</name>
    <name type="common">Human hookworm</name>
    <dbReference type="NCBI Taxonomy" id="51031"/>
    <lineage>
        <taxon>Eukaryota</taxon>
        <taxon>Metazoa</taxon>
        <taxon>Ecdysozoa</taxon>
        <taxon>Nematoda</taxon>
        <taxon>Chromadorea</taxon>
        <taxon>Rhabditida</taxon>
        <taxon>Rhabditina</taxon>
        <taxon>Rhabditomorpha</taxon>
        <taxon>Strongyloidea</taxon>
        <taxon>Ancylostomatidae</taxon>
        <taxon>Bunostominae</taxon>
        <taxon>Necator</taxon>
    </lineage>
</organism>
<dbReference type="SUPFAM" id="SSF54637">
    <property type="entry name" value="Thioesterase/thiol ester dehydrase-isomerase"/>
    <property type="match status" value="2"/>
</dbReference>
<evidence type="ECO:0000256" key="2">
    <source>
        <dbReference type="ARBA" id="ARBA00022801"/>
    </source>
</evidence>
<protein>
    <recommendedName>
        <fullName evidence="7">Acyl-CoA thioesterase II</fullName>
    </recommendedName>
</protein>
<dbReference type="InterPro" id="IPR029069">
    <property type="entry name" value="HotDog_dom_sf"/>
</dbReference>
<dbReference type="Proteomes" id="UP001303046">
    <property type="component" value="Unassembled WGS sequence"/>
</dbReference>
<dbReference type="InterPro" id="IPR042171">
    <property type="entry name" value="Acyl-CoA_hotdog"/>
</dbReference>
<evidence type="ECO:0000256" key="1">
    <source>
        <dbReference type="ARBA" id="ARBA00006538"/>
    </source>
</evidence>
<accession>A0ABR1C236</accession>
<evidence type="ECO:0000259" key="4">
    <source>
        <dbReference type="Pfam" id="PF20789"/>
    </source>
</evidence>
<dbReference type="InterPro" id="IPR049450">
    <property type="entry name" value="ACOT8-like_C"/>
</dbReference>
<feature type="domain" description="Acyl-CoA thioesterase-like N-terminal HotDog" evidence="3">
    <location>
        <begin position="91"/>
        <end position="167"/>
    </location>
</feature>
<dbReference type="EMBL" id="JAVFWL010000002">
    <property type="protein sequence ID" value="KAK6732609.1"/>
    <property type="molecule type" value="Genomic_DNA"/>
</dbReference>
<reference evidence="5 6" key="1">
    <citation type="submission" date="2023-08" db="EMBL/GenBank/DDBJ databases">
        <title>A Necator americanus chromosomal reference genome.</title>
        <authorList>
            <person name="Ilik V."/>
            <person name="Petrzelkova K.J."/>
            <person name="Pardy F."/>
            <person name="Fuh T."/>
            <person name="Niatou-Singa F.S."/>
            <person name="Gouil Q."/>
            <person name="Baker L."/>
            <person name="Ritchie M.E."/>
            <person name="Jex A.R."/>
            <person name="Gazzola D."/>
            <person name="Li H."/>
            <person name="Toshio Fujiwara R."/>
            <person name="Zhan B."/>
            <person name="Aroian R.V."/>
            <person name="Pafco B."/>
            <person name="Schwarz E.M."/>
        </authorList>
    </citation>
    <scope>NUCLEOTIDE SEQUENCE [LARGE SCALE GENOMIC DNA]</scope>
    <source>
        <strain evidence="5 6">Aroian</strain>
        <tissue evidence="5">Whole animal</tissue>
    </source>
</reference>
<evidence type="ECO:0000313" key="5">
    <source>
        <dbReference type="EMBL" id="KAK6732609.1"/>
    </source>
</evidence>
<dbReference type="PANTHER" id="PTHR11066:SF34">
    <property type="entry name" value="ACYL-COENZYME A THIOESTERASE 8"/>
    <property type="match status" value="1"/>
</dbReference>
<dbReference type="CDD" id="cd03445">
    <property type="entry name" value="Thioesterase_II_repeat2"/>
    <property type="match status" value="1"/>
</dbReference>
<dbReference type="InterPro" id="IPR049449">
    <property type="entry name" value="TesB_ACOT8-like_N"/>
</dbReference>
<dbReference type="InterPro" id="IPR003703">
    <property type="entry name" value="Acyl_CoA_thio"/>
</dbReference>
<evidence type="ECO:0008006" key="7">
    <source>
        <dbReference type="Google" id="ProtNLM"/>
    </source>
</evidence>
<dbReference type="Gene3D" id="2.40.160.210">
    <property type="entry name" value="Acyl-CoA thioesterase, double hotdog domain"/>
    <property type="match status" value="1"/>
</dbReference>
<evidence type="ECO:0000259" key="3">
    <source>
        <dbReference type="Pfam" id="PF13622"/>
    </source>
</evidence>
<dbReference type="Pfam" id="PF20789">
    <property type="entry name" value="4HBT_3C"/>
    <property type="match status" value="1"/>
</dbReference>
<dbReference type="CDD" id="cd03444">
    <property type="entry name" value="Thioesterase_II_repeat1"/>
    <property type="match status" value="1"/>
</dbReference>
<feature type="domain" description="Acyl-CoA thioesterase-like C-terminal" evidence="4">
    <location>
        <begin position="247"/>
        <end position="358"/>
    </location>
</feature>
<dbReference type="PANTHER" id="PTHR11066">
    <property type="entry name" value="ACYL-COA THIOESTERASE"/>
    <property type="match status" value="1"/>
</dbReference>
<keyword evidence="2" id="KW-0378">Hydrolase</keyword>
<proteinExistence type="inferred from homology"/>
<gene>
    <name evidence="5" type="primary">Necator_chrII.g4564</name>
    <name evidence="5" type="ORF">RB195_016772</name>
</gene>
<comment type="caution">
    <text evidence="5">The sequence shown here is derived from an EMBL/GenBank/DDBJ whole genome shotgun (WGS) entry which is preliminary data.</text>
</comment>
<name>A0ABR1C236_NECAM</name>